<dbReference type="CDD" id="cd05380">
    <property type="entry name" value="CAP_euk"/>
    <property type="match status" value="1"/>
</dbReference>
<evidence type="ECO:0000313" key="5">
    <source>
        <dbReference type="WBParaSite" id="HNAJ_0000778301-mRNA-1"/>
    </source>
</evidence>
<dbReference type="InterPro" id="IPR035940">
    <property type="entry name" value="CAP_sf"/>
</dbReference>
<organism evidence="5">
    <name type="scientific">Rodentolepis nana</name>
    <name type="common">Dwarf tapeworm</name>
    <name type="synonym">Hymenolepis nana</name>
    <dbReference type="NCBI Taxonomy" id="102285"/>
    <lineage>
        <taxon>Eukaryota</taxon>
        <taxon>Metazoa</taxon>
        <taxon>Spiralia</taxon>
        <taxon>Lophotrochozoa</taxon>
        <taxon>Platyhelminthes</taxon>
        <taxon>Cestoda</taxon>
        <taxon>Eucestoda</taxon>
        <taxon>Cyclophyllidea</taxon>
        <taxon>Hymenolepididae</taxon>
        <taxon>Rodentolepis</taxon>
    </lineage>
</organism>
<dbReference type="PRINTS" id="PR00838">
    <property type="entry name" value="V5ALLERGEN"/>
</dbReference>
<reference evidence="3 4" key="2">
    <citation type="submission" date="2018-11" db="EMBL/GenBank/DDBJ databases">
        <authorList>
            <consortium name="Pathogen Informatics"/>
        </authorList>
    </citation>
    <scope>NUCLEOTIDE SEQUENCE [LARGE SCALE GENOMIC DNA]</scope>
</reference>
<dbReference type="Pfam" id="PF00188">
    <property type="entry name" value="CAP"/>
    <property type="match status" value="1"/>
</dbReference>
<dbReference type="Proteomes" id="UP000278807">
    <property type="component" value="Unassembled WGS sequence"/>
</dbReference>
<dbReference type="OrthoDB" id="43654at2759"/>
<dbReference type="InterPro" id="IPR014044">
    <property type="entry name" value="CAP_dom"/>
</dbReference>
<name>A0A0R3TKR2_RODNA</name>
<sequence>MNKCVTISALLMGIVLAINLSYAQGGKVSDEGGGDGKNVSVCGGDGAESSTAMEKVLGLHNKVRRKLASGQICHQPRSYVMPLLRWNSTLAARAQAWANKCTFDLEPHGERKTAEFESYGQNIGVSQKFGKRGLMEVSTMIIANNRCRDGKMCNTYTQIVWANSTDLGCGLNRCKDSTYGEVYLVCNYGPASCDLSRFQFKLAMLEESKFEVVIGMYVLPRM</sequence>
<feature type="signal peptide" evidence="1">
    <location>
        <begin position="1"/>
        <end position="25"/>
    </location>
</feature>
<dbReference type="STRING" id="102285.A0A0R3TKR2"/>
<proteinExistence type="predicted"/>
<dbReference type="InterPro" id="IPR001283">
    <property type="entry name" value="CRISP-related"/>
</dbReference>
<dbReference type="PANTHER" id="PTHR10334">
    <property type="entry name" value="CYSTEINE-RICH SECRETORY PROTEIN-RELATED"/>
    <property type="match status" value="1"/>
</dbReference>
<evidence type="ECO:0000313" key="4">
    <source>
        <dbReference type="Proteomes" id="UP000278807"/>
    </source>
</evidence>
<keyword evidence="4" id="KW-1185">Reference proteome</keyword>
<evidence type="ECO:0000313" key="3">
    <source>
        <dbReference type="EMBL" id="VDO03639.1"/>
    </source>
</evidence>
<keyword evidence="1" id="KW-0732">Signal</keyword>
<reference evidence="5" key="1">
    <citation type="submission" date="2017-02" db="UniProtKB">
        <authorList>
            <consortium name="WormBaseParasite"/>
        </authorList>
    </citation>
    <scope>IDENTIFICATION</scope>
</reference>
<feature type="chain" id="PRO_5043131903" evidence="1">
    <location>
        <begin position="26"/>
        <end position="222"/>
    </location>
</feature>
<dbReference type="SUPFAM" id="SSF55797">
    <property type="entry name" value="PR-1-like"/>
    <property type="match status" value="1"/>
</dbReference>
<dbReference type="Gene3D" id="3.40.33.10">
    <property type="entry name" value="CAP"/>
    <property type="match status" value="1"/>
</dbReference>
<feature type="domain" description="SCP" evidence="2">
    <location>
        <begin position="51"/>
        <end position="196"/>
    </location>
</feature>
<dbReference type="InterPro" id="IPR002413">
    <property type="entry name" value="V5_allergen-like"/>
</dbReference>
<dbReference type="AlphaFoldDB" id="A0A0R3TKR2"/>
<gene>
    <name evidence="3" type="ORF">HNAJ_LOCUS7779</name>
</gene>
<dbReference type="SMART" id="SM00198">
    <property type="entry name" value="SCP"/>
    <property type="match status" value="1"/>
</dbReference>
<dbReference type="WBParaSite" id="HNAJ_0000778301-mRNA-1">
    <property type="protein sequence ID" value="HNAJ_0000778301-mRNA-1"/>
    <property type="gene ID" value="HNAJ_0000778301"/>
</dbReference>
<accession>A0A0R3TKR2</accession>
<evidence type="ECO:0000256" key="1">
    <source>
        <dbReference type="SAM" id="SignalP"/>
    </source>
</evidence>
<evidence type="ECO:0000259" key="2">
    <source>
        <dbReference type="SMART" id="SM00198"/>
    </source>
</evidence>
<protein>
    <submittedName>
        <fullName evidence="5">SCP domain-containing protein</fullName>
    </submittedName>
</protein>
<dbReference type="EMBL" id="UZAE01012126">
    <property type="protein sequence ID" value="VDO03639.1"/>
    <property type="molecule type" value="Genomic_DNA"/>
</dbReference>